<organism evidence="1 2">
    <name type="scientific">Muricoccus roseus</name>
    <dbReference type="NCBI Taxonomy" id="198092"/>
    <lineage>
        <taxon>Bacteria</taxon>
        <taxon>Pseudomonadati</taxon>
        <taxon>Pseudomonadota</taxon>
        <taxon>Alphaproteobacteria</taxon>
        <taxon>Acetobacterales</taxon>
        <taxon>Roseomonadaceae</taxon>
        <taxon>Muricoccus</taxon>
    </lineage>
</organism>
<evidence type="ECO:0000313" key="1">
    <source>
        <dbReference type="EMBL" id="SHI90174.1"/>
    </source>
</evidence>
<proteinExistence type="predicted"/>
<dbReference type="OrthoDB" id="7275624at2"/>
<dbReference type="Proteomes" id="UP000184387">
    <property type="component" value="Unassembled WGS sequence"/>
</dbReference>
<evidence type="ECO:0000313" key="2">
    <source>
        <dbReference type="Proteomes" id="UP000184387"/>
    </source>
</evidence>
<sequence>MYFEFGQALQAGLDCAGDISPDQGAVFGWVRHPVGEALELRVEGSPGDPVETLLLDIHPRQDVEAPEGMAVSGFSLVHDIPRHAPGRLLIIGVVGTAAVQEVAVDLLAYDLPVDVEGVTLNREWGATYQLLHASARDPGRIKTLTADAGPPGIFGGWLDRLPRFAGSADWFMDFRRVTAAMLPDGELAVSGGFNLPPAPGQKAAAMACALVRRPGGGTEVLPFAGEARAPLEGGFALSGRVDVPAGTAVEALIQIRRGEQSWWFRAEAARATLPEFLNALSLSGVELAGADQGALHGWVRQALSDRGDALRDRLATLGLAGAPARSGSTALLFDVNDEYAARVLSLLAPQFEARFGRMVLSGTAASRAAAGLMRRGRMEITVQGDAEEALLAAAEGPGQVAPIDTASLVDAAIEGNPARLTANALPADRLPMIAALHGMAGVGEMESTLRRVVALMAGVDASALPLPVQRPDAIGGLVAEHLRGLWEMVPVSGVAR</sequence>
<keyword evidence="2" id="KW-1185">Reference proteome</keyword>
<protein>
    <submittedName>
        <fullName evidence="1">Uncharacterized protein</fullName>
    </submittedName>
</protein>
<accession>A0A1M6EXE7</accession>
<dbReference type="AlphaFoldDB" id="A0A1M6EXE7"/>
<dbReference type="EMBL" id="FQZF01000006">
    <property type="protein sequence ID" value="SHI90174.1"/>
    <property type="molecule type" value="Genomic_DNA"/>
</dbReference>
<dbReference type="STRING" id="198092.SAMN02745194_01319"/>
<reference evidence="1 2" key="1">
    <citation type="submission" date="2016-11" db="EMBL/GenBank/DDBJ databases">
        <authorList>
            <person name="Jaros S."/>
            <person name="Januszkiewicz K."/>
            <person name="Wedrychowicz H."/>
        </authorList>
    </citation>
    <scope>NUCLEOTIDE SEQUENCE [LARGE SCALE GENOMIC DNA]</scope>
    <source>
        <strain evidence="1 2">DSM 14916</strain>
    </source>
</reference>
<name>A0A1M6EXE7_9PROT</name>
<gene>
    <name evidence="1" type="ORF">SAMN02745194_01319</name>
</gene>
<dbReference type="RefSeq" id="WP_073132835.1">
    <property type="nucleotide sequence ID" value="NZ_FQZF01000006.1"/>
</dbReference>